<reference evidence="1 2" key="1">
    <citation type="submission" date="2019-08" db="EMBL/GenBank/DDBJ databases">
        <title>Genome of Phaeodactylibacter luteus.</title>
        <authorList>
            <person name="Bowman J.P."/>
        </authorList>
    </citation>
    <scope>NUCLEOTIDE SEQUENCE [LARGE SCALE GENOMIC DNA]</scope>
    <source>
        <strain evidence="1 2">KCTC 42180</strain>
    </source>
</reference>
<dbReference type="OrthoDB" id="1488841at2"/>
<dbReference type="EMBL" id="VOOR01000008">
    <property type="protein sequence ID" value="TXB66260.1"/>
    <property type="molecule type" value="Genomic_DNA"/>
</dbReference>
<dbReference type="InterPro" id="IPR011990">
    <property type="entry name" value="TPR-like_helical_dom_sf"/>
</dbReference>
<protein>
    <submittedName>
        <fullName evidence="1">Tetratricopeptide repeat protein</fullName>
    </submittedName>
</protein>
<evidence type="ECO:0000313" key="2">
    <source>
        <dbReference type="Proteomes" id="UP000321580"/>
    </source>
</evidence>
<comment type="caution">
    <text evidence="1">The sequence shown here is derived from an EMBL/GenBank/DDBJ whole genome shotgun (WGS) entry which is preliminary data.</text>
</comment>
<dbReference type="SUPFAM" id="SSF48452">
    <property type="entry name" value="TPR-like"/>
    <property type="match status" value="1"/>
</dbReference>
<name>A0A5C6RXE0_9BACT</name>
<keyword evidence="2" id="KW-1185">Reference proteome</keyword>
<proteinExistence type="predicted"/>
<evidence type="ECO:0000313" key="1">
    <source>
        <dbReference type="EMBL" id="TXB66260.1"/>
    </source>
</evidence>
<accession>A0A5C6RXE0</accession>
<dbReference type="Proteomes" id="UP000321580">
    <property type="component" value="Unassembled WGS sequence"/>
</dbReference>
<dbReference type="InterPro" id="IPR011659">
    <property type="entry name" value="WD40"/>
</dbReference>
<dbReference type="SUPFAM" id="SSF69304">
    <property type="entry name" value="Tricorn protease N-terminal domain"/>
    <property type="match status" value="1"/>
</dbReference>
<organism evidence="1 2">
    <name type="scientific">Phaeodactylibacter luteus</name>
    <dbReference type="NCBI Taxonomy" id="1564516"/>
    <lineage>
        <taxon>Bacteria</taxon>
        <taxon>Pseudomonadati</taxon>
        <taxon>Bacteroidota</taxon>
        <taxon>Saprospiria</taxon>
        <taxon>Saprospirales</taxon>
        <taxon>Haliscomenobacteraceae</taxon>
        <taxon>Phaeodactylibacter</taxon>
    </lineage>
</organism>
<dbReference type="AlphaFoldDB" id="A0A5C6RXE0"/>
<dbReference type="Pfam" id="PF14559">
    <property type="entry name" value="TPR_19"/>
    <property type="match status" value="1"/>
</dbReference>
<sequence>MGLMRIPLLLILICCLALPAYSQDYKKEEAKAFFLNEHFEDALAVLKSADAQLRNDLEAQFIQAVCLYQVNQLQEAEAVLQRLSRQEGAYPECWLYLGKVSHAMNRFERAASYYKDYLRRLRPNHPNRSMVWDEIRRCATGMRVQYQRSDAYAENLGPGVNSAADEYAPIVSPNHADRLYFSARRKGNMGGLRNEYGMPDTRFGQYYADIYTCTAAAAGANWQNARSMGYLLNSTQHDMLLGFNPEGQVMYFYQGWRPGNGQILVDTFRNAAERTVSADVFEGPVSPAMGDEAPFFVNDTLIYFSSRRKGGFGGLDIYRTVWRDGSWSEPENLGEQINTPYDETTPFLARDQRTLYYSTNHPNFSVGGLDVVKSVYNQYAMLWTVPENLGSQINSAGDDAYFRVSNDGFTAYFSSSRKDGMGKRDIYAAHFKTFLPEMELPVPQLTAGKPMASRVQPSVLEQEGELAAQPAAEEMPVALPDIAVPQSGEEPEEPILPVAMGQPEAGDSAAVGLPAGAAVEEVWLTPFLGGNAAVGFTAEEKLQLDWMAEVMTASTDPYLVITAYVEAPSAIAGVQVYEAVRRAESAAQHLIDKGVGSGQVFVRGTLAEKGALPDGARTAIDFHFYEPLSSGGSAGDMAVVAKLAVEGHAINAPLLFKVQVASLSGAYKSSRLNGLPVVMVERQMDSPYYRYTVGGFESHSKADAYRAKLLSGDFSSAYVTAYVNGRRADQRLAEKHLSEFADLKHYIR</sequence>
<gene>
    <name evidence="1" type="ORF">FRY97_05455</name>
</gene>
<dbReference type="Pfam" id="PF07676">
    <property type="entry name" value="PD40"/>
    <property type="match status" value="2"/>
</dbReference>
<dbReference type="Gene3D" id="1.25.40.10">
    <property type="entry name" value="Tetratricopeptide repeat domain"/>
    <property type="match status" value="1"/>
</dbReference>